<evidence type="ECO:0000256" key="1">
    <source>
        <dbReference type="ARBA" id="ARBA00004906"/>
    </source>
</evidence>
<protein>
    <recommendedName>
        <fullName evidence="9">SKP1-like protein</fullName>
    </recommendedName>
</protein>
<dbReference type="Pfam" id="PF03931">
    <property type="entry name" value="Skp1_POZ"/>
    <property type="match status" value="1"/>
</dbReference>
<name>A0A9Q0QXV8_9MAGN</name>
<feature type="region of interest" description="Disordered" evidence="4">
    <location>
        <begin position="133"/>
        <end position="171"/>
    </location>
</feature>
<accession>A0A9Q0QXV8</accession>
<dbReference type="GO" id="GO:0006511">
    <property type="term" value="P:ubiquitin-dependent protein catabolic process"/>
    <property type="evidence" value="ECO:0007669"/>
    <property type="project" value="InterPro"/>
</dbReference>
<evidence type="ECO:0000259" key="5">
    <source>
        <dbReference type="Pfam" id="PF01466"/>
    </source>
</evidence>
<dbReference type="PANTHER" id="PTHR11165">
    <property type="entry name" value="SKP1"/>
    <property type="match status" value="1"/>
</dbReference>
<dbReference type="SUPFAM" id="SSF81382">
    <property type="entry name" value="Skp1 dimerisation domain-like"/>
    <property type="match status" value="1"/>
</dbReference>
<evidence type="ECO:0000313" key="8">
    <source>
        <dbReference type="Proteomes" id="UP001141806"/>
    </source>
</evidence>
<dbReference type="InterPro" id="IPR016073">
    <property type="entry name" value="Skp1_comp_POZ"/>
</dbReference>
<comment type="caution">
    <text evidence="7">The sequence shown here is derived from an EMBL/GenBank/DDBJ whole genome shotgun (WGS) entry which is preliminary data.</text>
</comment>
<dbReference type="Pfam" id="PF01466">
    <property type="entry name" value="Skp1"/>
    <property type="match status" value="1"/>
</dbReference>
<dbReference type="InterPro" id="IPR016072">
    <property type="entry name" value="Skp1_comp_dimer"/>
</dbReference>
<gene>
    <name evidence="7" type="ORF">NE237_000841</name>
</gene>
<organism evidence="7 8">
    <name type="scientific">Protea cynaroides</name>
    <dbReference type="NCBI Taxonomy" id="273540"/>
    <lineage>
        <taxon>Eukaryota</taxon>
        <taxon>Viridiplantae</taxon>
        <taxon>Streptophyta</taxon>
        <taxon>Embryophyta</taxon>
        <taxon>Tracheophyta</taxon>
        <taxon>Spermatophyta</taxon>
        <taxon>Magnoliopsida</taxon>
        <taxon>Proteales</taxon>
        <taxon>Proteaceae</taxon>
        <taxon>Protea</taxon>
    </lineage>
</organism>
<dbReference type="Gene3D" id="3.30.710.10">
    <property type="entry name" value="Potassium Channel Kv1.1, Chain A"/>
    <property type="match status" value="1"/>
</dbReference>
<comment type="similarity">
    <text evidence="2">Belongs to the SKP1 family.</text>
</comment>
<evidence type="ECO:0000256" key="4">
    <source>
        <dbReference type="SAM" id="MobiDB-lite"/>
    </source>
</evidence>
<feature type="domain" description="SKP1 component dimerisation" evidence="5">
    <location>
        <begin position="92"/>
        <end position="139"/>
    </location>
</feature>
<proteinExistence type="inferred from homology"/>
<comment type="pathway">
    <text evidence="1">Protein modification; protein ubiquitination.</text>
</comment>
<evidence type="ECO:0000256" key="3">
    <source>
        <dbReference type="ARBA" id="ARBA00022786"/>
    </source>
</evidence>
<evidence type="ECO:0000259" key="6">
    <source>
        <dbReference type="Pfam" id="PF03931"/>
    </source>
</evidence>
<dbReference type="EMBL" id="JAMYWD010000003">
    <property type="protein sequence ID" value="KAJ4975735.1"/>
    <property type="molecule type" value="Genomic_DNA"/>
</dbReference>
<dbReference type="OrthoDB" id="7827685at2759"/>
<dbReference type="AlphaFoldDB" id="A0A9Q0QXV8"/>
<dbReference type="InterPro" id="IPR011333">
    <property type="entry name" value="SKP1/BTB/POZ_sf"/>
</dbReference>
<dbReference type="SUPFAM" id="SSF54695">
    <property type="entry name" value="POZ domain"/>
    <property type="match status" value="1"/>
</dbReference>
<keyword evidence="8" id="KW-1185">Reference proteome</keyword>
<reference evidence="7" key="1">
    <citation type="journal article" date="2023" name="Plant J.">
        <title>The genome of the king protea, Protea cynaroides.</title>
        <authorList>
            <person name="Chang J."/>
            <person name="Duong T.A."/>
            <person name="Schoeman C."/>
            <person name="Ma X."/>
            <person name="Roodt D."/>
            <person name="Barker N."/>
            <person name="Li Z."/>
            <person name="Van de Peer Y."/>
            <person name="Mizrachi E."/>
        </authorList>
    </citation>
    <scope>NUCLEOTIDE SEQUENCE</scope>
    <source>
        <tissue evidence="7">Young leaves</tissue>
    </source>
</reference>
<sequence>MIDDGCSNGVIPLPNVCSKILIKVIEYCKKHVEDNEHSKKTGVEKGKDYDEKECEREKVKVEERKRWQVKYMDIDQQVLYHLMIAANFLEIKGLLELTVEKAASMIRGKTPNQIREIFNIKNDFTPEAEEEIRKGNDKAINTNNDSTSEEEDQSLFRSTEQGSTGTDPLLDSVQLNSEGKELKFLLTFNG</sequence>
<dbReference type="Proteomes" id="UP001141806">
    <property type="component" value="Unassembled WGS sequence"/>
</dbReference>
<dbReference type="GO" id="GO:0009867">
    <property type="term" value="P:jasmonic acid mediated signaling pathway"/>
    <property type="evidence" value="ECO:0007669"/>
    <property type="project" value="UniProtKB-ARBA"/>
</dbReference>
<feature type="compositionally biased region" description="Polar residues" evidence="4">
    <location>
        <begin position="155"/>
        <end position="166"/>
    </location>
</feature>
<evidence type="ECO:0008006" key="9">
    <source>
        <dbReference type="Google" id="ProtNLM"/>
    </source>
</evidence>
<dbReference type="InterPro" id="IPR001232">
    <property type="entry name" value="SKP1-like"/>
</dbReference>
<dbReference type="InterPro" id="IPR036296">
    <property type="entry name" value="SKP1-like_dim_sf"/>
</dbReference>
<keyword evidence="3" id="KW-0833">Ubl conjugation pathway</keyword>
<dbReference type="InterPro" id="IPR016897">
    <property type="entry name" value="SKP1"/>
</dbReference>
<dbReference type="SMART" id="SM00512">
    <property type="entry name" value="Skp1"/>
    <property type="match status" value="1"/>
</dbReference>
<evidence type="ECO:0000256" key="2">
    <source>
        <dbReference type="ARBA" id="ARBA00009993"/>
    </source>
</evidence>
<evidence type="ECO:0000313" key="7">
    <source>
        <dbReference type="EMBL" id="KAJ4975735.1"/>
    </source>
</evidence>
<feature type="domain" description="SKP1 component POZ" evidence="6">
    <location>
        <begin position="1"/>
        <end position="32"/>
    </location>
</feature>